<evidence type="ECO:0000313" key="4">
    <source>
        <dbReference type="EMBL" id="MBJ6727374.1"/>
    </source>
</evidence>
<dbReference type="PANTHER" id="PTHR44591">
    <property type="entry name" value="STRESS RESPONSE REGULATOR PROTEIN 1"/>
    <property type="match status" value="1"/>
</dbReference>
<dbReference type="EMBL" id="JAEMHM010000023">
    <property type="protein sequence ID" value="MBJ6727374.1"/>
    <property type="molecule type" value="Genomic_DNA"/>
</dbReference>
<keyword evidence="5" id="KW-1185">Reference proteome</keyword>
<evidence type="ECO:0000256" key="2">
    <source>
        <dbReference type="PROSITE-ProRule" id="PRU00169"/>
    </source>
</evidence>
<dbReference type="PANTHER" id="PTHR44591:SF3">
    <property type="entry name" value="RESPONSE REGULATORY DOMAIN-CONTAINING PROTEIN"/>
    <property type="match status" value="1"/>
</dbReference>
<dbReference type="PROSITE" id="PS50110">
    <property type="entry name" value="RESPONSE_REGULATORY"/>
    <property type="match status" value="1"/>
</dbReference>
<organism evidence="4 5">
    <name type="scientific">Geomesophilobacter sediminis</name>
    <dbReference type="NCBI Taxonomy" id="2798584"/>
    <lineage>
        <taxon>Bacteria</taxon>
        <taxon>Pseudomonadati</taxon>
        <taxon>Thermodesulfobacteriota</taxon>
        <taxon>Desulfuromonadia</taxon>
        <taxon>Geobacterales</taxon>
        <taxon>Geobacteraceae</taxon>
        <taxon>Geomesophilobacter</taxon>
    </lineage>
</organism>
<dbReference type="AlphaFoldDB" id="A0A8J7M2L5"/>
<feature type="modified residue" description="4-aspartylphosphate" evidence="2">
    <location>
        <position position="63"/>
    </location>
</feature>
<accession>A0A8J7M2L5</accession>
<comment type="caution">
    <text evidence="4">The sequence shown here is derived from an EMBL/GenBank/DDBJ whole genome shotgun (WGS) entry which is preliminary data.</text>
</comment>
<dbReference type="Gene3D" id="3.40.50.2300">
    <property type="match status" value="1"/>
</dbReference>
<feature type="domain" description="Response regulatory" evidence="3">
    <location>
        <begin position="12"/>
        <end position="128"/>
    </location>
</feature>
<evidence type="ECO:0000259" key="3">
    <source>
        <dbReference type="PROSITE" id="PS50110"/>
    </source>
</evidence>
<dbReference type="InterPro" id="IPR050595">
    <property type="entry name" value="Bact_response_regulator"/>
</dbReference>
<dbReference type="RefSeq" id="WP_199386402.1">
    <property type="nucleotide sequence ID" value="NZ_JAEMHM010000023.1"/>
</dbReference>
<dbReference type="InterPro" id="IPR001789">
    <property type="entry name" value="Sig_transdc_resp-reg_receiver"/>
</dbReference>
<protein>
    <submittedName>
        <fullName evidence="4">Response regulator</fullName>
    </submittedName>
</protein>
<dbReference type="SMART" id="SM00448">
    <property type="entry name" value="REC"/>
    <property type="match status" value="1"/>
</dbReference>
<evidence type="ECO:0000313" key="5">
    <source>
        <dbReference type="Proteomes" id="UP000636888"/>
    </source>
</evidence>
<sequence>MEAESGVRSGISVLVVDDDAGAREALGRILPVRFPGVAVFLAEDGAEGLASFQKHRHEIVITDLSMSRGDGTWMAAEIRKMSPRVAVIAITAHTSGPCLVEAGNAGISHILKKPLNLKELLGILDKLVAAPRG</sequence>
<name>A0A8J7M2L5_9BACT</name>
<reference evidence="4" key="1">
    <citation type="submission" date="2020-12" db="EMBL/GenBank/DDBJ databases">
        <title>Geomonas sp. Red875, isolated from river sediment.</title>
        <authorList>
            <person name="Xu Z."/>
            <person name="Zhang Z."/>
            <person name="Masuda Y."/>
            <person name="Itoh H."/>
            <person name="Senoo K."/>
        </authorList>
    </citation>
    <scope>NUCLEOTIDE SEQUENCE</scope>
    <source>
        <strain evidence="4">Red875</strain>
    </source>
</reference>
<dbReference type="GO" id="GO:0000160">
    <property type="term" value="P:phosphorelay signal transduction system"/>
    <property type="evidence" value="ECO:0007669"/>
    <property type="project" value="InterPro"/>
</dbReference>
<dbReference type="Pfam" id="PF00072">
    <property type="entry name" value="Response_reg"/>
    <property type="match status" value="1"/>
</dbReference>
<dbReference type="InterPro" id="IPR011006">
    <property type="entry name" value="CheY-like_superfamily"/>
</dbReference>
<evidence type="ECO:0000256" key="1">
    <source>
        <dbReference type="ARBA" id="ARBA00022553"/>
    </source>
</evidence>
<dbReference type="SUPFAM" id="SSF52172">
    <property type="entry name" value="CheY-like"/>
    <property type="match status" value="1"/>
</dbReference>
<keyword evidence="1 2" id="KW-0597">Phosphoprotein</keyword>
<gene>
    <name evidence="4" type="ORF">JFN93_21895</name>
</gene>
<dbReference type="Proteomes" id="UP000636888">
    <property type="component" value="Unassembled WGS sequence"/>
</dbReference>
<proteinExistence type="predicted"/>